<dbReference type="Proteomes" id="UP001408789">
    <property type="component" value="Unassembled WGS sequence"/>
</dbReference>
<feature type="region of interest" description="Disordered" evidence="1">
    <location>
        <begin position="30"/>
        <end position="51"/>
    </location>
</feature>
<sequence>MKNASSSWVPPITPHFSQRTARFIKNPATKPLHESAPSFKPTKQSNPLFKSWKPPPPKWAEWVDQMAGKHSAVWIKSGIFDPIMSSIYEIPCNNDLISELSRFWTPKSNTFVLFPWKEEVTITLEDVTILGGFSVLGDPVDVDDDGIVVSIPDLAGKVEVMKEFRSELVRGRSKKASHSKWIEKFMKSEHEQEHEHEIEHVAFLSLWLSRFAFPSGDQDSVGKHVFPMAARLSRGVKLALGPAILAYIYRSLTRLKEQSVGSDSNRCVNLFGPFQLVQIWGYERFPDIGPKTPNELRPGEPRLARWHGLKPEVSVPRLEGFIWRPYVVDLQNWKQPLYYQDYDQILSDSLTLDDDLRSFVRFITPCELDGLGFKAKYHPHRVAMQFGFDQDIPGDVCSTKSSEFVNFFVPSRSFRPGVSKRYSDWWKNVDQMGVQKDQDSSVGERINASVEFRKFDHKDCGKNCDFDFVDLTIEDGFDDVLVRLKKICDDTKRKIDSLKESKIGAPRSKKLRSELGSDTIDVIIID</sequence>
<feature type="domain" description="Aminotransferase-like plant mobile" evidence="2">
    <location>
        <begin position="78"/>
        <end position="399"/>
    </location>
</feature>
<reference evidence="3 4" key="1">
    <citation type="submission" date="2024-04" db="EMBL/GenBank/DDBJ databases">
        <title>The reference genome of an endangered Asteraceae, Deinandra increscens subsp. villosa, native to the Central Coast of California.</title>
        <authorList>
            <person name="Guilliams M."/>
            <person name="Hasenstab-Lehman K."/>
            <person name="Meyer R."/>
            <person name="Mcevoy S."/>
        </authorList>
    </citation>
    <scope>NUCLEOTIDE SEQUENCE [LARGE SCALE GENOMIC DNA]</scope>
    <source>
        <tissue evidence="3">Leaf</tissue>
    </source>
</reference>
<evidence type="ECO:0000256" key="1">
    <source>
        <dbReference type="SAM" id="MobiDB-lite"/>
    </source>
</evidence>
<organism evidence="3 4">
    <name type="scientific">Deinandra increscens subsp. villosa</name>
    <dbReference type="NCBI Taxonomy" id="3103831"/>
    <lineage>
        <taxon>Eukaryota</taxon>
        <taxon>Viridiplantae</taxon>
        <taxon>Streptophyta</taxon>
        <taxon>Embryophyta</taxon>
        <taxon>Tracheophyta</taxon>
        <taxon>Spermatophyta</taxon>
        <taxon>Magnoliopsida</taxon>
        <taxon>eudicotyledons</taxon>
        <taxon>Gunneridae</taxon>
        <taxon>Pentapetalae</taxon>
        <taxon>asterids</taxon>
        <taxon>campanulids</taxon>
        <taxon>Asterales</taxon>
        <taxon>Asteraceae</taxon>
        <taxon>Asteroideae</taxon>
        <taxon>Heliantheae alliance</taxon>
        <taxon>Madieae</taxon>
        <taxon>Madiinae</taxon>
        <taxon>Deinandra</taxon>
    </lineage>
</organism>
<dbReference type="Pfam" id="PF10536">
    <property type="entry name" value="PMD"/>
    <property type="match status" value="1"/>
</dbReference>
<name>A0AAP0CN10_9ASTR</name>
<dbReference type="InterPro" id="IPR019557">
    <property type="entry name" value="AminoTfrase-like_pln_mobile"/>
</dbReference>
<proteinExistence type="predicted"/>
<comment type="caution">
    <text evidence="3">The sequence shown here is derived from an EMBL/GenBank/DDBJ whole genome shotgun (WGS) entry which is preliminary data.</text>
</comment>
<evidence type="ECO:0000313" key="4">
    <source>
        <dbReference type="Proteomes" id="UP001408789"/>
    </source>
</evidence>
<dbReference type="PANTHER" id="PTHR46033:SF83">
    <property type="entry name" value="PROTEIN MAINTENANCE OF MERISTEMS-LIKE"/>
    <property type="match status" value="1"/>
</dbReference>
<evidence type="ECO:0000313" key="3">
    <source>
        <dbReference type="EMBL" id="KAK9057050.1"/>
    </source>
</evidence>
<dbReference type="PANTHER" id="PTHR46033">
    <property type="entry name" value="PROTEIN MAIN-LIKE 2"/>
    <property type="match status" value="1"/>
</dbReference>
<accession>A0AAP0CN10</accession>
<keyword evidence="4" id="KW-1185">Reference proteome</keyword>
<gene>
    <name evidence="3" type="ORF">SSX86_024416</name>
</gene>
<dbReference type="GO" id="GO:0010073">
    <property type="term" value="P:meristem maintenance"/>
    <property type="evidence" value="ECO:0007669"/>
    <property type="project" value="InterPro"/>
</dbReference>
<protein>
    <recommendedName>
        <fullName evidence="2">Aminotransferase-like plant mobile domain-containing protein</fullName>
    </recommendedName>
</protein>
<evidence type="ECO:0000259" key="2">
    <source>
        <dbReference type="Pfam" id="PF10536"/>
    </source>
</evidence>
<dbReference type="InterPro" id="IPR044824">
    <property type="entry name" value="MAIN-like"/>
</dbReference>
<dbReference type="EMBL" id="JBCNJP010000024">
    <property type="protein sequence ID" value="KAK9057050.1"/>
    <property type="molecule type" value="Genomic_DNA"/>
</dbReference>
<dbReference type="AlphaFoldDB" id="A0AAP0CN10"/>